<sequence>MTFPARCLVLSAVIAVRAFAQAPQLVWEASGFSAPESAVFDAGRNQFYVSNMGAYGQGAAPGDGFISRVSADGRILELKWIAGLQDPKGLALANGRLYVGDNADLVEIDPATGAVMARHQPEDGPGSFNDCTADAAGNIYVFSNRLGTIFRLGGGKFEAWFKVDRSQTGGLNGLKAEQDRLLLGGWTVRGPDGKEQPGHLSLVTFGETPRLGRIGRSAIGRIDGIEPDGRGGYTVTDWWTGDLLQVTADGESAVLLSLGRGTADHTYLVGEGLLVIPHVLDHKVRAYRWKP</sequence>
<gene>
    <name evidence="2" type="ORF">ESB00_17075</name>
</gene>
<evidence type="ECO:0000313" key="2">
    <source>
        <dbReference type="EMBL" id="RXK53407.1"/>
    </source>
</evidence>
<organism evidence="2 3">
    <name type="scientific">Oleiharenicola lentus</name>
    <dbReference type="NCBI Taxonomy" id="2508720"/>
    <lineage>
        <taxon>Bacteria</taxon>
        <taxon>Pseudomonadati</taxon>
        <taxon>Verrucomicrobiota</taxon>
        <taxon>Opitutia</taxon>
        <taxon>Opitutales</taxon>
        <taxon>Opitutaceae</taxon>
        <taxon>Oleiharenicola</taxon>
    </lineage>
</organism>
<reference evidence="2 3" key="1">
    <citation type="submission" date="2019-01" db="EMBL/GenBank/DDBJ databases">
        <title>Lacunisphaera sp. strain TWA-58.</title>
        <authorList>
            <person name="Chen W.-M."/>
        </authorList>
    </citation>
    <scope>NUCLEOTIDE SEQUENCE [LARGE SCALE GENOMIC DNA]</scope>
    <source>
        <strain evidence="2 3">TWA-58</strain>
    </source>
</reference>
<keyword evidence="3" id="KW-1185">Reference proteome</keyword>
<keyword evidence="1" id="KW-0732">Signal</keyword>
<name>A0A4Q1C4R4_9BACT</name>
<protein>
    <recommendedName>
        <fullName evidence="4">SMP-30/Gluconolactonase/LRE-like region domain-containing protein</fullName>
    </recommendedName>
</protein>
<dbReference type="Gene3D" id="2.120.10.30">
    <property type="entry name" value="TolB, C-terminal domain"/>
    <property type="match status" value="1"/>
</dbReference>
<evidence type="ECO:0000313" key="3">
    <source>
        <dbReference type="Proteomes" id="UP000290218"/>
    </source>
</evidence>
<dbReference type="OrthoDB" id="7675395at2"/>
<evidence type="ECO:0000256" key="1">
    <source>
        <dbReference type="SAM" id="SignalP"/>
    </source>
</evidence>
<accession>A0A4Q1C4R4</accession>
<proteinExistence type="predicted"/>
<dbReference type="AlphaFoldDB" id="A0A4Q1C4R4"/>
<evidence type="ECO:0008006" key="4">
    <source>
        <dbReference type="Google" id="ProtNLM"/>
    </source>
</evidence>
<feature type="chain" id="PRO_5020320279" description="SMP-30/Gluconolactonase/LRE-like region domain-containing protein" evidence="1">
    <location>
        <begin position="23"/>
        <end position="291"/>
    </location>
</feature>
<dbReference type="InterPro" id="IPR011042">
    <property type="entry name" value="6-blade_b-propeller_TolB-like"/>
</dbReference>
<dbReference type="SUPFAM" id="SSF63829">
    <property type="entry name" value="Calcium-dependent phosphotriesterase"/>
    <property type="match status" value="1"/>
</dbReference>
<feature type="signal peptide" evidence="1">
    <location>
        <begin position="1"/>
        <end position="22"/>
    </location>
</feature>
<dbReference type="RefSeq" id="WP_129048997.1">
    <property type="nucleotide sequence ID" value="NZ_SDHX01000002.1"/>
</dbReference>
<dbReference type="Proteomes" id="UP000290218">
    <property type="component" value="Unassembled WGS sequence"/>
</dbReference>
<comment type="caution">
    <text evidence="2">The sequence shown here is derived from an EMBL/GenBank/DDBJ whole genome shotgun (WGS) entry which is preliminary data.</text>
</comment>
<dbReference type="EMBL" id="SDHX01000002">
    <property type="protein sequence ID" value="RXK53407.1"/>
    <property type="molecule type" value="Genomic_DNA"/>
</dbReference>